<evidence type="ECO:0000256" key="1">
    <source>
        <dbReference type="SAM" id="Phobius"/>
    </source>
</evidence>
<gene>
    <name evidence="2" type="ORF">GCM10011613_07610</name>
</gene>
<proteinExistence type="predicted"/>
<feature type="transmembrane region" description="Helical" evidence="1">
    <location>
        <begin position="54"/>
        <end position="73"/>
    </location>
</feature>
<sequence>MSEPSNNQPVTPEKMPGLLLQRSIGSPFVLYPTATAGIGAVAGALFGFTLIPGALLIGGLAIAAGGFLTEFGFRRDTNVKAIILAATRKMEFERAQIIAVLNNEIDDTSLPSARSQLDDFKRKFETFVDVLDDRFNPGELTFIRYMSVAEQVYLSGLDNLRNAVISSKAIQTTDVGVLQSRLEKLGSSSNDDIERAALSERLRGYEETKKSITDLIVINEKALTVLDSVTQKLARTQVSKGMADSDTESAMQELGRMGEMLARYAQS</sequence>
<keyword evidence="1" id="KW-1133">Transmembrane helix</keyword>
<accession>A0ABQ3AS84</accession>
<keyword evidence="1" id="KW-0472">Membrane</keyword>
<feature type="transmembrane region" description="Helical" evidence="1">
    <location>
        <begin position="28"/>
        <end position="48"/>
    </location>
</feature>
<reference evidence="3" key="1">
    <citation type="journal article" date="2019" name="Int. J. Syst. Evol. Microbiol.">
        <title>The Global Catalogue of Microorganisms (GCM) 10K type strain sequencing project: providing services to taxonomists for standard genome sequencing and annotation.</title>
        <authorList>
            <consortium name="The Broad Institute Genomics Platform"/>
            <consortium name="The Broad Institute Genome Sequencing Center for Infectious Disease"/>
            <person name="Wu L."/>
            <person name="Ma J."/>
        </authorList>
    </citation>
    <scope>NUCLEOTIDE SEQUENCE [LARGE SCALE GENOMIC DNA]</scope>
    <source>
        <strain evidence="3">KCTC 32239</strain>
    </source>
</reference>
<dbReference type="Proteomes" id="UP000619761">
    <property type="component" value="Unassembled WGS sequence"/>
</dbReference>
<name>A0ABQ3AS84_9GAMM</name>
<dbReference type="EMBL" id="BMYZ01000001">
    <property type="protein sequence ID" value="GGY66183.1"/>
    <property type="molecule type" value="Genomic_DNA"/>
</dbReference>
<protein>
    <recommendedName>
        <fullName evidence="4">Chemotaxis protein</fullName>
    </recommendedName>
</protein>
<evidence type="ECO:0000313" key="3">
    <source>
        <dbReference type="Proteomes" id="UP000619761"/>
    </source>
</evidence>
<evidence type="ECO:0008006" key="4">
    <source>
        <dbReference type="Google" id="ProtNLM"/>
    </source>
</evidence>
<keyword evidence="1" id="KW-0812">Transmembrane</keyword>
<keyword evidence="3" id="KW-1185">Reference proteome</keyword>
<dbReference type="RefSeq" id="WP_189416163.1">
    <property type="nucleotide sequence ID" value="NZ_BMYZ01000001.1"/>
</dbReference>
<organism evidence="2 3">
    <name type="scientific">Cellvibrio zantedeschiae</name>
    <dbReference type="NCBI Taxonomy" id="1237077"/>
    <lineage>
        <taxon>Bacteria</taxon>
        <taxon>Pseudomonadati</taxon>
        <taxon>Pseudomonadota</taxon>
        <taxon>Gammaproteobacteria</taxon>
        <taxon>Cellvibrionales</taxon>
        <taxon>Cellvibrionaceae</taxon>
        <taxon>Cellvibrio</taxon>
    </lineage>
</organism>
<evidence type="ECO:0000313" key="2">
    <source>
        <dbReference type="EMBL" id="GGY66183.1"/>
    </source>
</evidence>
<comment type="caution">
    <text evidence="2">The sequence shown here is derived from an EMBL/GenBank/DDBJ whole genome shotgun (WGS) entry which is preliminary data.</text>
</comment>